<organism evidence="2 4">
    <name type="scientific">Perkinsus olseni</name>
    <name type="common">Perkinsus atlanticus</name>
    <dbReference type="NCBI Taxonomy" id="32597"/>
    <lineage>
        <taxon>Eukaryota</taxon>
        <taxon>Sar</taxon>
        <taxon>Alveolata</taxon>
        <taxon>Perkinsozoa</taxon>
        <taxon>Perkinsea</taxon>
        <taxon>Perkinsida</taxon>
        <taxon>Perkinsidae</taxon>
        <taxon>Perkinsus</taxon>
    </lineage>
</organism>
<comment type="caution">
    <text evidence="2">The sequence shown here is derived from an EMBL/GenBank/DDBJ whole genome shotgun (WGS) entry which is preliminary data.</text>
</comment>
<accession>A0A7J6PFR8</accession>
<evidence type="ECO:0000313" key="4">
    <source>
        <dbReference type="Proteomes" id="UP000541610"/>
    </source>
</evidence>
<dbReference type="OrthoDB" id="10282815at2759"/>
<evidence type="ECO:0000313" key="3">
    <source>
        <dbReference type="EMBL" id="KAF4741114.1"/>
    </source>
</evidence>
<keyword evidence="1" id="KW-0732">Signal</keyword>
<dbReference type="Proteomes" id="UP000574390">
    <property type="component" value="Unassembled WGS sequence"/>
</dbReference>
<dbReference type="Proteomes" id="UP000541610">
    <property type="component" value="Unassembled WGS sequence"/>
</dbReference>
<gene>
    <name evidence="2" type="ORF">FOZ60_008458</name>
    <name evidence="3" type="ORF">FOZ62_028568</name>
</gene>
<dbReference type="EMBL" id="JABANP010000034">
    <property type="protein sequence ID" value="KAF4694300.1"/>
    <property type="molecule type" value="Genomic_DNA"/>
</dbReference>
<dbReference type="AlphaFoldDB" id="A0A7J6PFR8"/>
<feature type="chain" id="PRO_5036400644" evidence="1">
    <location>
        <begin position="32"/>
        <end position="163"/>
    </location>
</feature>
<evidence type="ECO:0000256" key="1">
    <source>
        <dbReference type="SAM" id="SignalP"/>
    </source>
</evidence>
<protein>
    <submittedName>
        <fullName evidence="2">Uncharacterized protein</fullName>
    </submittedName>
</protein>
<dbReference type="EMBL" id="JABANM010009321">
    <property type="protein sequence ID" value="KAF4741114.1"/>
    <property type="molecule type" value="Genomic_DNA"/>
</dbReference>
<sequence>MQLLSSVPNRPMSKLGSIITLVLGLLLCGHSSPVGNDYCYFGNVMFVVTEEFRLSFVNATHMTFSFTSYFGSESGSKRNVKSMRGPVVPGIPYQYNSTSGIIDADVGSSRAKELRAYRWYPFNHVKAEDLRRMEYNSSVDEVKMRVKRGPVISRRRARTFRRC</sequence>
<feature type="signal peptide" evidence="1">
    <location>
        <begin position="1"/>
        <end position="31"/>
    </location>
</feature>
<evidence type="ECO:0000313" key="5">
    <source>
        <dbReference type="Proteomes" id="UP000574390"/>
    </source>
</evidence>
<reference evidence="4 5" key="1">
    <citation type="submission" date="2020-04" db="EMBL/GenBank/DDBJ databases">
        <title>Perkinsus olseni comparative genomics.</title>
        <authorList>
            <person name="Bogema D.R."/>
        </authorList>
    </citation>
    <scope>NUCLEOTIDE SEQUENCE [LARGE SCALE GENOMIC DNA]</scope>
    <source>
        <strain evidence="2">00978-12</strain>
        <strain evidence="3">ATCC PRA-205</strain>
    </source>
</reference>
<proteinExistence type="predicted"/>
<name>A0A7J6PFR8_PEROL</name>
<evidence type="ECO:0000313" key="2">
    <source>
        <dbReference type="EMBL" id="KAF4694300.1"/>
    </source>
</evidence>